<dbReference type="EMBL" id="QEFC01001482">
    <property type="protein sequence ID" value="KAE9457552.1"/>
    <property type="molecule type" value="Genomic_DNA"/>
</dbReference>
<dbReference type="AlphaFoldDB" id="A0A6A4LJR1"/>
<feature type="non-terminal residue" evidence="1">
    <location>
        <position position="1"/>
    </location>
</feature>
<dbReference type="Proteomes" id="UP000428333">
    <property type="component" value="Linkage Group LG06"/>
</dbReference>
<keyword evidence="2" id="KW-1185">Reference proteome</keyword>
<evidence type="ECO:0000313" key="1">
    <source>
        <dbReference type="EMBL" id="KAE9457552.1"/>
    </source>
</evidence>
<proteinExistence type="predicted"/>
<evidence type="ECO:0000313" key="2">
    <source>
        <dbReference type="Proteomes" id="UP000428333"/>
    </source>
</evidence>
<comment type="caution">
    <text evidence="1">The sequence shown here is derived from an EMBL/GenBank/DDBJ whole genome shotgun (WGS) entry which is preliminary data.</text>
</comment>
<reference evidence="1 2" key="1">
    <citation type="journal article" date="2019" name="Genome Biol. Evol.">
        <title>The Rhododendron genome and chromosomal organization provide insight into shared whole-genome duplications across the heath family (Ericaceae).</title>
        <authorList>
            <person name="Soza V.L."/>
            <person name="Lindsley D."/>
            <person name="Waalkes A."/>
            <person name="Ramage E."/>
            <person name="Patwardhan R.P."/>
            <person name="Burton J.N."/>
            <person name="Adey A."/>
            <person name="Kumar A."/>
            <person name="Qiu R."/>
            <person name="Shendure J."/>
            <person name="Hall B."/>
        </authorList>
    </citation>
    <scope>NUCLEOTIDE SEQUENCE [LARGE SCALE GENOMIC DNA]</scope>
    <source>
        <strain evidence="1">RSF 1966-606</strain>
    </source>
</reference>
<sequence>MANEGVYSISGMGNCGETISSHSSFVKPESTKKYRFEPSEMGTETRRNFLGAGVIDMTSKASVALQSSTFNHASASASIIPWMTLMIRAVAGVLLGPAPVEPPALGVFGSLAFSLVFYWSMYSARCPFRTNSSHSKRVSVLFGLLIEIWRGISSVELSCSFANMDGKKTVPGWRRADIEVVRIWKIL</sequence>
<protein>
    <submittedName>
        <fullName evidence="1">Uncharacterized protein</fullName>
    </submittedName>
</protein>
<gene>
    <name evidence="1" type="ORF">C3L33_10552</name>
</gene>
<organism evidence="1 2">
    <name type="scientific">Rhododendron williamsianum</name>
    <dbReference type="NCBI Taxonomy" id="262921"/>
    <lineage>
        <taxon>Eukaryota</taxon>
        <taxon>Viridiplantae</taxon>
        <taxon>Streptophyta</taxon>
        <taxon>Embryophyta</taxon>
        <taxon>Tracheophyta</taxon>
        <taxon>Spermatophyta</taxon>
        <taxon>Magnoliopsida</taxon>
        <taxon>eudicotyledons</taxon>
        <taxon>Gunneridae</taxon>
        <taxon>Pentapetalae</taxon>
        <taxon>asterids</taxon>
        <taxon>Ericales</taxon>
        <taxon>Ericaceae</taxon>
        <taxon>Ericoideae</taxon>
        <taxon>Rhodoreae</taxon>
        <taxon>Rhododendron</taxon>
    </lineage>
</organism>
<name>A0A6A4LJR1_9ERIC</name>
<accession>A0A6A4LJR1</accession>